<dbReference type="InterPro" id="IPR000551">
    <property type="entry name" value="MerR-type_HTH_dom"/>
</dbReference>
<comment type="caution">
    <text evidence="3">The sequence shown here is derived from an EMBL/GenBank/DDBJ whole genome shotgun (WGS) entry which is preliminary data.</text>
</comment>
<organism evidence="3 4">
    <name type="scientific">Bacillus spizizenii</name>
    <name type="common">Bacillus subtilis subsp. spizizenii</name>
    <dbReference type="NCBI Taxonomy" id="96241"/>
    <lineage>
        <taxon>Bacteria</taxon>
        <taxon>Bacillati</taxon>
        <taxon>Bacillota</taxon>
        <taxon>Bacilli</taxon>
        <taxon>Bacillales</taxon>
        <taxon>Bacillaceae</taxon>
        <taxon>Bacillus</taxon>
    </lineage>
</organism>
<accession>A0A9Q4HHT3</accession>
<dbReference type="InterPro" id="IPR047057">
    <property type="entry name" value="MerR_fam"/>
</dbReference>
<dbReference type="PANTHER" id="PTHR30204:SF98">
    <property type="entry name" value="HTH-TYPE TRANSCRIPTIONAL REGULATOR ADHR"/>
    <property type="match status" value="1"/>
</dbReference>
<dbReference type="PROSITE" id="PS00552">
    <property type="entry name" value="HTH_MERR_1"/>
    <property type="match status" value="1"/>
</dbReference>
<dbReference type="Pfam" id="PF13411">
    <property type="entry name" value="MerR_1"/>
    <property type="match status" value="1"/>
</dbReference>
<proteinExistence type="predicted"/>
<dbReference type="Gene3D" id="1.10.1660.10">
    <property type="match status" value="1"/>
</dbReference>
<gene>
    <name evidence="3" type="ORF">MOC89_16310</name>
</gene>
<dbReference type="PANTHER" id="PTHR30204">
    <property type="entry name" value="REDOX-CYCLING DRUG-SENSING TRANSCRIPTIONAL ACTIVATOR SOXR"/>
    <property type="match status" value="1"/>
</dbReference>
<dbReference type="PROSITE" id="PS50937">
    <property type="entry name" value="HTH_MERR_2"/>
    <property type="match status" value="1"/>
</dbReference>
<dbReference type="SMART" id="SM00422">
    <property type="entry name" value="HTH_MERR"/>
    <property type="match status" value="1"/>
</dbReference>
<dbReference type="GO" id="GO:0003677">
    <property type="term" value="F:DNA binding"/>
    <property type="evidence" value="ECO:0007669"/>
    <property type="project" value="UniProtKB-KW"/>
</dbReference>
<evidence type="ECO:0000259" key="2">
    <source>
        <dbReference type="PROSITE" id="PS50937"/>
    </source>
</evidence>
<keyword evidence="1" id="KW-0238">DNA-binding</keyword>
<feature type="domain" description="HTH merR-type" evidence="2">
    <location>
        <begin position="16"/>
        <end position="84"/>
    </location>
</feature>
<dbReference type="Proteomes" id="UP001078573">
    <property type="component" value="Unassembled WGS sequence"/>
</dbReference>
<dbReference type="AlphaFoldDB" id="A0A9Q4HHT3"/>
<evidence type="ECO:0000313" key="4">
    <source>
        <dbReference type="Proteomes" id="UP001078573"/>
    </source>
</evidence>
<dbReference type="InterPro" id="IPR009061">
    <property type="entry name" value="DNA-bd_dom_put_sf"/>
</dbReference>
<dbReference type="GO" id="GO:0003700">
    <property type="term" value="F:DNA-binding transcription factor activity"/>
    <property type="evidence" value="ECO:0007669"/>
    <property type="project" value="InterPro"/>
</dbReference>
<evidence type="ECO:0000256" key="1">
    <source>
        <dbReference type="ARBA" id="ARBA00023125"/>
    </source>
</evidence>
<dbReference type="SUPFAM" id="SSF46955">
    <property type="entry name" value="Putative DNA-binding domain"/>
    <property type="match status" value="1"/>
</dbReference>
<reference evidence="3" key="1">
    <citation type="submission" date="2022-02" db="EMBL/GenBank/DDBJ databases">
        <title>Crop Bioprotection Bacillus Genome Sequencing.</title>
        <authorList>
            <person name="Dunlap C."/>
        </authorList>
    </citation>
    <scope>NUCLEOTIDE SEQUENCE</scope>
    <source>
        <strain evidence="3">WR1O2A-53</strain>
    </source>
</reference>
<name>A0A9Q4HHT3_BACSC</name>
<evidence type="ECO:0000313" key="3">
    <source>
        <dbReference type="EMBL" id="MCY8458429.1"/>
    </source>
</evidence>
<dbReference type="PRINTS" id="PR00040">
    <property type="entry name" value="HTHMERR"/>
</dbReference>
<sequence>MFLRQEMDTERGGYIPYSIGEFANIISVTISSLRYYEKEGLLNPHRNENNIREFTDHDIGWVRFLLHLKDSGMTMTELKQYTAWASNG</sequence>
<dbReference type="EMBL" id="JALAPQ010000021">
    <property type="protein sequence ID" value="MCY8458429.1"/>
    <property type="molecule type" value="Genomic_DNA"/>
</dbReference>
<protein>
    <submittedName>
        <fullName evidence="3">MerR family transcriptional regulator</fullName>
    </submittedName>
</protein>